<dbReference type="AlphaFoldDB" id="A0A3E1F1A6"/>
<name>A0A3E1F1A6_9FLAO</name>
<dbReference type="RefSeq" id="WP_116879446.1">
    <property type="nucleotide sequence ID" value="NZ_QURB01000001.1"/>
</dbReference>
<accession>A0A3E1F1A6</accession>
<gene>
    <name evidence="1" type="ORF">DXU93_01375</name>
</gene>
<proteinExistence type="predicted"/>
<evidence type="ECO:0008006" key="3">
    <source>
        <dbReference type="Google" id="ProtNLM"/>
    </source>
</evidence>
<reference evidence="1 2" key="1">
    <citation type="submission" date="2018-08" db="EMBL/GenBank/DDBJ databases">
        <title>The draft genome squence of Brumimicrobium sp. N62.</title>
        <authorList>
            <person name="Du Z.-J."/>
            <person name="Luo H.-R."/>
        </authorList>
    </citation>
    <scope>NUCLEOTIDE SEQUENCE [LARGE SCALE GENOMIC DNA]</scope>
    <source>
        <strain evidence="1 2">N62</strain>
    </source>
</reference>
<organism evidence="1 2">
    <name type="scientific">Brumimicrobium aurantiacum</name>
    <dbReference type="NCBI Taxonomy" id="1737063"/>
    <lineage>
        <taxon>Bacteria</taxon>
        <taxon>Pseudomonadati</taxon>
        <taxon>Bacteroidota</taxon>
        <taxon>Flavobacteriia</taxon>
        <taxon>Flavobacteriales</taxon>
        <taxon>Crocinitomicaceae</taxon>
        <taxon>Brumimicrobium</taxon>
    </lineage>
</organism>
<dbReference type="EMBL" id="QURB01000001">
    <property type="protein sequence ID" value="RFC55611.1"/>
    <property type="molecule type" value="Genomic_DNA"/>
</dbReference>
<dbReference type="Proteomes" id="UP000257127">
    <property type="component" value="Unassembled WGS sequence"/>
</dbReference>
<protein>
    <recommendedName>
        <fullName evidence="3">Outer membrane protein beta-barrel domain-containing protein</fullName>
    </recommendedName>
</protein>
<keyword evidence="2" id="KW-1185">Reference proteome</keyword>
<comment type="caution">
    <text evidence="1">The sequence shown here is derived from an EMBL/GenBank/DDBJ whole genome shotgun (WGS) entry which is preliminary data.</text>
</comment>
<sequence length="208" mass="23676">MKKSKFILIISVIVITTNAMGQWENLVSNYSFEKATNDFNRNATKLKDDTVPKIKSHGIYLELLGRNGAYSLGYETVGNYGVGLGIGTSVNQHSVPEVKFLNYSFNVSPFYEFGENIGVRVGFNTTFSINPITFTSNLDFLHPADKPPIYRVVPANSLGVYYKTKNQKYQFLVNSYLLYQISIYENRNSSQILPWFGVQFKYNIKNNN</sequence>
<evidence type="ECO:0000313" key="2">
    <source>
        <dbReference type="Proteomes" id="UP000257127"/>
    </source>
</evidence>
<evidence type="ECO:0000313" key="1">
    <source>
        <dbReference type="EMBL" id="RFC55611.1"/>
    </source>
</evidence>